<feature type="transmembrane region" description="Helical" evidence="1">
    <location>
        <begin position="46"/>
        <end position="67"/>
    </location>
</feature>
<keyword evidence="3" id="KW-1185">Reference proteome</keyword>
<dbReference type="Proteomes" id="UP000599437">
    <property type="component" value="Unassembled WGS sequence"/>
</dbReference>
<evidence type="ECO:0000256" key="1">
    <source>
        <dbReference type="SAM" id="Phobius"/>
    </source>
</evidence>
<keyword evidence="1" id="KW-0472">Membrane</keyword>
<reference evidence="3" key="1">
    <citation type="journal article" date="2019" name="Int. J. Syst. Evol. Microbiol.">
        <title>The Global Catalogue of Microorganisms (GCM) 10K type strain sequencing project: providing services to taxonomists for standard genome sequencing and annotation.</title>
        <authorList>
            <consortium name="The Broad Institute Genomics Platform"/>
            <consortium name="The Broad Institute Genome Sequencing Center for Infectious Disease"/>
            <person name="Wu L."/>
            <person name="Ma J."/>
        </authorList>
    </citation>
    <scope>NUCLEOTIDE SEQUENCE [LARGE SCALE GENOMIC DNA]</scope>
    <source>
        <strain evidence="3">JCM 4737</strain>
    </source>
</reference>
<gene>
    <name evidence="2" type="ORF">GCM10010346_56750</name>
</gene>
<feature type="transmembrane region" description="Helical" evidence="1">
    <location>
        <begin position="108"/>
        <end position="125"/>
    </location>
</feature>
<protein>
    <recommendedName>
        <fullName evidence="4">Integral membrane protein</fullName>
    </recommendedName>
</protein>
<name>A0ABQ3EBW0_9ACTN</name>
<evidence type="ECO:0008006" key="4">
    <source>
        <dbReference type="Google" id="ProtNLM"/>
    </source>
</evidence>
<accession>A0ABQ3EBW0</accession>
<comment type="caution">
    <text evidence="2">The sequence shown here is derived from an EMBL/GenBank/DDBJ whole genome shotgun (WGS) entry which is preliminary data.</text>
</comment>
<dbReference type="RefSeq" id="WP_138897660.1">
    <property type="nucleotide sequence ID" value="NZ_BMVO01000027.1"/>
</dbReference>
<sequence length="126" mass="13211">MNGWFLTAGTTAGAVAALHAIAGSRDVVRPLLAGNLADEPRRVLHAVWHMVTADLVLAAAALIWLALGRGRPGGDTMAWLLTAHFVAYSGAFLAVSLAASWSRPLLRLPQWILLLPVAVLAAIGTV</sequence>
<keyword evidence="1" id="KW-1133">Transmembrane helix</keyword>
<evidence type="ECO:0000313" key="3">
    <source>
        <dbReference type="Proteomes" id="UP000599437"/>
    </source>
</evidence>
<organism evidence="2 3">
    <name type="scientific">Streptomyces chryseus</name>
    <dbReference type="NCBI Taxonomy" id="68186"/>
    <lineage>
        <taxon>Bacteria</taxon>
        <taxon>Bacillati</taxon>
        <taxon>Actinomycetota</taxon>
        <taxon>Actinomycetes</taxon>
        <taxon>Kitasatosporales</taxon>
        <taxon>Streptomycetaceae</taxon>
        <taxon>Streptomyces</taxon>
    </lineage>
</organism>
<dbReference type="EMBL" id="BMVO01000027">
    <property type="protein sequence ID" value="GHB25815.1"/>
    <property type="molecule type" value="Genomic_DNA"/>
</dbReference>
<evidence type="ECO:0000313" key="2">
    <source>
        <dbReference type="EMBL" id="GHB25815.1"/>
    </source>
</evidence>
<keyword evidence="1" id="KW-0812">Transmembrane</keyword>
<proteinExistence type="predicted"/>
<feature type="transmembrane region" description="Helical" evidence="1">
    <location>
        <begin position="79"/>
        <end position="102"/>
    </location>
</feature>